<accession>A0A151WKF5</accession>
<protein>
    <submittedName>
        <fullName evidence="1">Uncharacterized protein</fullName>
    </submittedName>
</protein>
<gene>
    <name evidence="1" type="ORF">ALC60_12652</name>
</gene>
<evidence type="ECO:0000313" key="2">
    <source>
        <dbReference type="Proteomes" id="UP000075809"/>
    </source>
</evidence>
<keyword evidence="2" id="KW-1185">Reference proteome</keyword>
<organism evidence="1 2">
    <name type="scientific">Mycetomoellerius zeteki</name>
    <dbReference type="NCBI Taxonomy" id="64791"/>
    <lineage>
        <taxon>Eukaryota</taxon>
        <taxon>Metazoa</taxon>
        <taxon>Ecdysozoa</taxon>
        <taxon>Arthropoda</taxon>
        <taxon>Hexapoda</taxon>
        <taxon>Insecta</taxon>
        <taxon>Pterygota</taxon>
        <taxon>Neoptera</taxon>
        <taxon>Endopterygota</taxon>
        <taxon>Hymenoptera</taxon>
        <taxon>Apocrita</taxon>
        <taxon>Aculeata</taxon>
        <taxon>Formicoidea</taxon>
        <taxon>Formicidae</taxon>
        <taxon>Myrmicinae</taxon>
        <taxon>Mycetomoellerius</taxon>
    </lineage>
</organism>
<evidence type="ECO:0000313" key="1">
    <source>
        <dbReference type="EMBL" id="KYQ48324.1"/>
    </source>
</evidence>
<dbReference type="EMBL" id="KQ983012">
    <property type="protein sequence ID" value="KYQ48324.1"/>
    <property type="molecule type" value="Genomic_DNA"/>
</dbReference>
<dbReference type="Proteomes" id="UP000075809">
    <property type="component" value="Unassembled WGS sequence"/>
</dbReference>
<sequence length="281" mass="32003">RFCTEATSRCQKCLGEIKCNCQCRDVIPNFRASSRYMVAASFVRSTMWKVAAARVLNSLLAPFDFVEGGSRRVVARNATFLTLFKDNERSNGIMSPYVLLIHCNERLMAWHFSYCQFYQWHKACNYSYFPNSADLCKPEYIECLHRYPTPIMRNTYPDSNFFYGSSRMRNVVADKQIKLSTSSSRTAIGISLLRANEETESVHRYNMLIKMVTACVTLLLDTLRNIPIFAAPPQWHPHCTMAPTCQRLLMSVAATAMCGIALGLPSLELQTNAITLLPYRL</sequence>
<proteinExistence type="predicted"/>
<reference evidence="1 2" key="1">
    <citation type="submission" date="2015-09" db="EMBL/GenBank/DDBJ databases">
        <title>Trachymyrmex zeteki WGS genome.</title>
        <authorList>
            <person name="Nygaard S."/>
            <person name="Hu H."/>
            <person name="Boomsma J."/>
            <person name="Zhang G."/>
        </authorList>
    </citation>
    <scope>NUCLEOTIDE SEQUENCE [LARGE SCALE GENOMIC DNA]</scope>
    <source>
        <strain evidence="1">Tzet28-1</strain>
        <tissue evidence="1">Whole body</tissue>
    </source>
</reference>
<name>A0A151WKF5_9HYME</name>
<dbReference type="AlphaFoldDB" id="A0A151WKF5"/>
<feature type="non-terminal residue" evidence="1">
    <location>
        <position position="1"/>
    </location>
</feature>